<comment type="caution">
    <text evidence="1">The sequence shown here is derived from an EMBL/GenBank/DDBJ whole genome shotgun (WGS) entry which is preliminary data.</text>
</comment>
<sequence>MPFIGFLPTLGNPILGGIVISIVMLVLIGYSIHKRKWEVFITCLLVWILLVLIVVFPQEIGELAPTLLHTSF</sequence>
<evidence type="ECO:0000313" key="2">
    <source>
        <dbReference type="Proteomes" id="UP000190906"/>
    </source>
</evidence>
<organism evidence="1 2">
    <name type="scientific">Bacillus cereus</name>
    <dbReference type="NCBI Taxonomy" id="1396"/>
    <lineage>
        <taxon>Bacteria</taxon>
        <taxon>Bacillati</taxon>
        <taxon>Bacillota</taxon>
        <taxon>Bacilli</taxon>
        <taxon>Bacillales</taxon>
        <taxon>Bacillaceae</taxon>
        <taxon>Bacillus</taxon>
        <taxon>Bacillus cereus group</taxon>
    </lineage>
</organism>
<dbReference type="Proteomes" id="UP000190906">
    <property type="component" value="Unassembled WGS sequence"/>
</dbReference>
<evidence type="ECO:0000313" key="1">
    <source>
        <dbReference type="EMBL" id="OOR09863.1"/>
    </source>
</evidence>
<reference evidence="1 2" key="1">
    <citation type="submission" date="2017-01" db="EMBL/GenBank/DDBJ databases">
        <title>Bacillus cereus isolates.</title>
        <authorList>
            <person name="Beno S.M."/>
        </authorList>
    </citation>
    <scope>NUCLEOTIDE SEQUENCE [LARGE SCALE GENOMIC DNA]</scope>
    <source>
        <strain evidence="1 2">FSL H8-0485</strain>
    </source>
</reference>
<name>A0A5F0X0G9_BACCE</name>
<proteinExistence type="predicted"/>
<dbReference type="AlphaFoldDB" id="A0A5F0X0G9"/>
<dbReference type="EMBL" id="MUAJ01000037">
    <property type="protein sequence ID" value="OOR09863.1"/>
    <property type="molecule type" value="Genomic_DNA"/>
</dbReference>
<gene>
    <name evidence="1" type="ORF">BW897_25565</name>
</gene>
<accession>A0A5F0X0G9</accession>
<protein>
    <submittedName>
        <fullName evidence="1">Uncharacterized protein</fullName>
    </submittedName>
</protein>